<comment type="similarity">
    <text evidence="1">Belongs to the CbxX/CfxQ family.</text>
</comment>
<dbReference type="InterPro" id="IPR047187">
    <property type="entry name" value="SF1_C_Upf1"/>
</dbReference>
<evidence type="ECO:0000256" key="4">
    <source>
        <dbReference type="SAM" id="Coils"/>
    </source>
</evidence>
<gene>
    <name evidence="7" type="ORF">HGRIS_007097</name>
</gene>
<reference evidence="8" key="1">
    <citation type="submission" date="2024-06" db="EMBL/GenBank/DDBJ databases">
        <title>Multi-omics analyses provide insights into the biosynthesis of the anticancer antibiotic pleurotin in Hohenbuehelia grisea.</title>
        <authorList>
            <person name="Weaver J.A."/>
            <person name="Alberti F."/>
        </authorList>
    </citation>
    <scope>NUCLEOTIDE SEQUENCE [LARGE SCALE GENOMIC DNA]</scope>
    <source>
        <strain evidence="8">T-177</strain>
    </source>
</reference>
<keyword evidence="3" id="KW-0067">ATP-binding</keyword>
<evidence type="ECO:0000259" key="6">
    <source>
        <dbReference type="SMART" id="SM00382"/>
    </source>
</evidence>
<dbReference type="PANTHER" id="PTHR43392:SF2">
    <property type="entry name" value="AAA-TYPE ATPASE FAMILY PROTEIN _ ANKYRIN REPEAT FAMILY PROTEIN"/>
    <property type="match status" value="1"/>
</dbReference>
<accession>A0ABR3JB07</accession>
<sequence>MAHRASRLNNLFYDVLRGKLFVTAQNKDLFLEAIVLQPDAAECLNKLLGSPQGLPAVQAAVRFDLTPRFFDGLATKFLKYLQAPEVSAINGGKFLQRVLTVLVDPPIFWVPFSQAFQIQIIGPEAQQCCAWIIYQFISLPGFNDAPYRSIIEQPGVLDGLLKAPQLELRTIGQKIKHVLSASSLAPTPDGGLRPGGRHDNDFEDLRQIAIIPTSDEIKSLEPAFLRSSAIFEDPHNVHDRVKIYRDQQFRLLREDMVAEMREELQVALGEKKGKHRGLKLEIVLQDMRCDPDPKNRRDKWCLEFKSTTDLPQFGRMRVKAHKRITYLQENKKLLMHQSLACLISGKEILGFVTINRDEDLLAKNPPILLLHPLGPSDVIGNLLLRLKTLPSASLIQINTAVFSFEPILKSIQHMKRMPLSEEVLLWDANSTMTSPSSVATSVVSLIRSDPKRDLKPLLNTAQSIHLDASQARSLLAGLTQKVSLIQGPPGTGKSFIGALLAKIIHDSTTQRILVVCYTNHALDQFLEDLMQIGIPAGSMVRLGGKSTTATEHLSLYKQKSVYKLQRSDWTNIDQLKVGLRAEANELQRSFKAYAAARTSYQDIMDFVEFNHPTYHAAFTVPKSDDGMIAIGSNGKAIDALYLLIRWIQGKNAGRFVQDHQFLASSSIKSVWGMSADARKAQLAAWQDAIIREHVSSIVTHGDGYNSHVASIDAAFSQSDSFTLRNKRIIGCTTTAAAKYNDILQVASPNVLLVEEAGEILESHVLTALGSSKEQLILIGDHKQLRPKVNDYKLTVEKGDGYDLNVSLFERLVLKGYPHETLSQQHRMRPEIAKLIRQLTYPDLVDAPSVQNRPDTRGLQDNVIFVSHEHPEDDIPDVMDRLATSSKQNTHEANLVLKIVRYLAQQGYGTDHMVILTPYLGQLHKLVSMLRADSDPILNDLDSHDLVRAGLVSPAAAKLTKKSIRLATIDNYQGEESEIVIASLTRSNSANDVGFMFAPERLNVLLSRARNTLILIGNAQTFMASRKGGPTWAPLFKMLTADGHIYNGLPVQCQQHPQTKKLLINPEDFDNECPDGGCKEPWYFNLIDVVQQNLILYPYSGTKLSCGLHLCPSKCHQLYDHSKMKCLHPVYTKCAKGHEKRRKCHEPSTSACSKCDEEARIAERKRQREYEMKQIREAEETKHTRDIAELEGKIVAERQKLRDEQVTKDRKNAIQQKSKELQDTISLINSPTPDLPSSPLPKTITPVNPSFPRPPATHMPLPPVPTPSILAAAAIPASSLPEPSPFPKQQFTARDDWLRRKSIEGVRNDAIDDIMEMTGLETVKEQVLKIVDKIDTAARQNTSLKGENFNVVFQGNPGTGKTTVARHYGKFLSSVGVLSGNSFVETTGSRLANDGVPGAKKQIEELVNSGGGTLFVDEAYQLTSAHNFQGSQIMDFLLAELLNHFGVIVFIFAGYTKQMESFFEHNPGLPSRVPYAMVFEDYDDVELLKMLAAIIKKQWQGRMKVADGDMGLYCRIAIRRLGCGRGREGFGNVRDLHNMFAKIRERQAARLRRERSAGHVADDFLLQAGDLIGPDPSLVLKESKAWTKLQNLIGLEAVKSSIRSMFSLIKTNYERELQEKRPVAVTLNRVFLGSPGTGKTSVAQLYGEILADMGLLSNGEVVLKNPADFIGSALGQSEANTKAILAATVGKVLIIDEAYMLYGGSGGTNNATDSYKSAVIDTIVAEVQNVPGDNRCVLLLGYKEAMDEMFQNVNQGLSRRFAIDDAFYFDDFTDPQLLQILDLKLKQQDLGATGPAKNVAIDVLSRARTRPNFGNAGEVENLLSKAKSHYQSRTKGRSIAMDIIFEPEDFDPDFDRHTRASRNLKELFADVVGSDHIVDKLDGYQRIAQLMKSRGLDPRTQIPTAFVFKGPPGTGKTTVARKMGQVFFDMGFLSSSEVIECSASDLVGQYVGETGPKTKKLFEKALGRVLFIDEAYRLAEGHFAQEAMDELVGIMTQERFVGKVVVILAGYDADMDRLMGVNSGLASRFPDAMIFQHMSSEHCLDLLDKDLSKKQLAVPELRDHSSPAYAEMVALIDSLSKLPSWGNARDMKTLAKKVTNIAYQNPEFTTDGPHAFFTLSSMDIITCLRTMLAERETQDKNISTARRAINLFDPSRFTPLQPLPPPAPLPPQTTVTTAKAQATTRSQPAPALQPKAIESEKRDPGVSDAIWFSLQAAKQAQERQEKECREELARLDEQLRAAEQREQDEQRRLDELNCLEALERDAAVNQEMKRRVEEARLRALAAKAEREERAREIEARRQEEQRRRQEEKQVQEKLRAIGVCLAGFRWLPMGDGYRCAGGSHFVSRSQLGL</sequence>
<dbReference type="PANTHER" id="PTHR43392">
    <property type="entry name" value="AAA-TYPE ATPASE FAMILY PROTEIN / ANKYRIN REPEAT FAMILY PROTEIN"/>
    <property type="match status" value="1"/>
</dbReference>
<evidence type="ECO:0000256" key="3">
    <source>
        <dbReference type="ARBA" id="ARBA00022840"/>
    </source>
</evidence>
<evidence type="ECO:0000256" key="1">
    <source>
        <dbReference type="ARBA" id="ARBA00010378"/>
    </source>
</evidence>
<dbReference type="InterPro" id="IPR000641">
    <property type="entry name" value="CbxX/CfxQ"/>
</dbReference>
<feature type="domain" description="AAA+ ATPase" evidence="6">
    <location>
        <begin position="479"/>
        <end position="1050"/>
    </location>
</feature>
<feature type="domain" description="AAA+ ATPase" evidence="6">
    <location>
        <begin position="1901"/>
        <end position="2048"/>
    </location>
</feature>
<feature type="domain" description="AAA+ ATPase" evidence="6">
    <location>
        <begin position="1625"/>
        <end position="1772"/>
    </location>
</feature>
<keyword evidence="4" id="KW-0175">Coiled coil</keyword>
<comment type="caution">
    <text evidence="7">The sequence shown here is derived from an EMBL/GenBank/DDBJ whole genome shotgun (WGS) entry which is preliminary data.</text>
</comment>
<dbReference type="SUPFAM" id="SSF52540">
    <property type="entry name" value="P-loop containing nucleoside triphosphate hydrolases"/>
    <property type="match status" value="4"/>
</dbReference>
<feature type="region of interest" description="Disordered" evidence="5">
    <location>
        <begin position="2183"/>
        <end position="2202"/>
    </location>
</feature>
<dbReference type="CDD" id="cd17936">
    <property type="entry name" value="EEXXEc_NFX1"/>
    <property type="match status" value="1"/>
</dbReference>
<evidence type="ECO:0000256" key="2">
    <source>
        <dbReference type="ARBA" id="ARBA00022741"/>
    </source>
</evidence>
<dbReference type="Pfam" id="PF13086">
    <property type="entry name" value="AAA_11"/>
    <property type="match status" value="1"/>
</dbReference>
<dbReference type="InterPro" id="IPR041679">
    <property type="entry name" value="DNA2/NAM7-like_C"/>
</dbReference>
<dbReference type="InterPro" id="IPR003593">
    <property type="entry name" value="AAA+_ATPase"/>
</dbReference>
<dbReference type="Proteomes" id="UP001556367">
    <property type="component" value="Unassembled WGS sequence"/>
</dbReference>
<feature type="coiled-coil region" evidence="4">
    <location>
        <begin position="2213"/>
        <end position="2319"/>
    </location>
</feature>
<dbReference type="Gene3D" id="3.40.50.300">
    <property type="entry name" value="P-loop containing nucleotide triphosphate hydrolases"/>
    <property type="match status" value="5"/>
</dbReference>
<evidence type="ECO:0000313" key="8">
    <source>
        <dbReference type="Proteomes" id="UP001556367"/>
    </source>
</evidence>
<dbReference type="CDD" id="cd18808">
    <property type="entry name" value="SF1_C_Upf1"/>
    <property type="match status" value="1"/>
</dbReference>
<dbReference type="InterPro" id="IPR041627">
    <property type="entry name" value="AAA_lid_6"/>
</dbReference>
<dbReference type="PRINTS" id="PR00819">
    <property type="entry name" value="CBXCFQXSUPER"/>
</dbReference>
<keyword evidence="8" id="KW-1185">Reference proteome</keyword>
<dbReference type="Pfam" id="PF17866">
    <property type="entry name" value="AAA_lid_6"/>
    <property type="match status" value="1"/>
</dbReference>
<dbReference type="EMBL" id="JASNQZ010000010">
    <property type="protein sequence ID" value="KAL0952878.1"/>
    <property type="molecule type" value="Genomic_DNA"/>
</dbReference>
<dbReference type="SMART" id="SM00382">
    <property type="entry name" value="AAA"/>
    <property type="match status" value="4"/>
</dbReference>
<dbReference type="Pfam" id="PF13087">
    <property type="entry name" value="AAA_12"/>
    <property type="match status" value="1"/>
</dbReference>
<organism evidence="7 8">
    <name type="scientific">Hohenbuehelia grisea</name>
    <dbReference type="NCBI Taxonomy" id="104357"/>
    <lineage>
        <taxon>Eukaryota</taxon>
        <taxon>Fungi</taxon>
        <taxon>Dikarya</taxon>
        <taxon>Basidiomycota</taxon>
        <taxon>Agaricomycotina</taxon>
        <taxon>Agaricomycetes</taxon>
        <taxon>Agaricomycetidae</taxon>
        <taxon>Agaricales</taxon>
        <taxon>Pleurotineae</taxon>
        <taxon>Pleurotaceae</taxon>
        <taxon>Hohenbuehelia</taxon>
    </lineage>
</organism>
<dbReference type="Pfam" id="PF00004">
    <property type="entry name" value="AAA"/>
    <property type="match status" value="3"/>
</dbReference>
<dbReference type="InterPro" id="IPR003959">
    <property type="entry name" value="ATPase_AAA_core"/>
</dbReference>
<protein>
    <recommendedName>
        <fullName evidence="6">AAA+ ATPase domain-containing protein</fullName>
    </recommendedName>
</protein>
<keyword evidence="2" id="KW-0547">Nucleotide-binding</keyword>
<dbReference type="InterPro" id="IPR041677">
    <property type="entry name" value="DNA2/NAM7_AAA_11"/>
</dbReference>
<dbReference type="InterPro" id="IPR050773">
    <property type="entry name" value="CbxX/CfxQ_RuBisCO_ESX"/>
</dbReference>
<feature type="domain" description="AAA+ ATPase" evidence="6">
    <location>
        <begin position="1346"/>
        <end position="1482"/>
    </location>
</feature>
<dbReference type="InterPro" id="IPR027417">
    <property type="entry name" value="P-loop_NTPase"/>
</dbReference>
<dbReference type="Gene3D" id="1.10.8.60">
    <property type="match status" value="2"/>
</dbReference>
<dbReference type="CDD" id="cd00009">
    <property type="entry name" value="AAA"/>
    <property type="match status" value="1"/>
</dbReference>
<evidence type="ECO:0000313" key="7">
    <source>
        <dbReference type="EMBL" id="KAL0952878.1"/>
    </source>
</evidence>
<name>A0ABR3JB07_9AGAR</name>
<evidence type="ECO:0000256" key="5">
    <source>
        <dbReference type="SAM" id="MobiDB-lite"/>
    </source>
</evidence>
<proteinExistence type="inferred from homology"/>